<dbReference type="Pfam" id="PF18555">
    <property type="entry name" value="MobL"/>
    <property type="match status" value="1"/>
</dbReference>
<dbReference type="Proteomes" id="UP000336166">
    <property type="component" value="Unassembled WGS sequence"/>
</dbReference>
<gene>
    <name evidence="1" type="ORF">Y261_07250</name>
</gene>
<name>A0AAN3BDV5_LISMN</name>
<protein>
    <recommendedName>
        <fullName evidence="3">Relaxase</fullName>
    </recommendedName>
</protein>
<dbReference type="InterPro" id="IPR041073">
    <property type="entry name" value="MobL"/>
</dbReference>
<dbReference type="NCBIfam" id="NF041498">
    <property type="entry name" value="MobP2"/>
    <property type="match status" value="1"/>
</dbReference>
<evidence type="ECO:0008006" key="3">
    <source>
        <dbReference type="Google" id="ProtNLM"/>
    </source>
</evidence>
<dbReference type="InterPro" id="IPR048101">
    <property type="entry name" value="MobP2"/>
</dbReference>
<sequence length="402" mass="48239">MSRKPGIIVKNSFVNGWQKQYVAYIKYISRPDAIRNKFMKEFNIHSLDGYNDYMNNPEKTSGLFTANKNHLTKPERKVLRQQFQKAQDKQSIMWQDVVSFDNPFLIKHNLYDEENHMLDEQSIRQSIREGMAFMLQEEGLKNSALWTAAIHYNTKHIHVHIAIVEPEPTRTFKTFISKKGYEFEARIGRRKYKSLGRFKSVVANSLVNHDVQLMEISNLIRNKLTNQSMMLKPNLNFQLNFSLKEVERKLPKDKRLWRYNNNAMKDARVSIDHFISLYLMQFKQKELNQLEKVLRKEVDFRKDLYGEGQKGKEKNRAEDYRKNKYHELYARLGNSLLRELKESDFELEKTNYLKERTTHYFPSHMNLNLVKRMFQDDLEKIRSMKIYRELLRENEENDWTLS</sequence>
<dbReference type="EMBL" id="AAAREG010000004">
    <property type="protein sequence ID" value="EAE2354136.1"/>
    <property type="molecule type" value="Genomic_DNA"/>
</dbReference>
<dbReference type="AlphaFoldDB" id="A0AAN3BDV5"/>
<evidence type="ECO:0000313" key="1">
    <source>
        <dbReference type="EMBL" id="EAE2354136.1"/>
    </source>
</evidence>
<evidence type="ECO:0000313" key="2">
    <source>
        <dbReference type="Proteomes" id="UP000336166"/>
    </source>
</evidence>
<accession>A0AAN3BDV5</accession>
<reference evidence="1 2" key="1">
    <citation type="submission" date="2018-06" db="EMBL/GenBank/DDBJ databases">
        <authorList>
            <consortium name="PulseNet: The National Subtyping Network for Foodborne Disease Surveillance"/>
            <person name="Tarr C.L."/>
            <person name="Trees E."/>
            <person name="Katz L.S."/>
            <person name="Carleton-Romer H.A."/>
            <person name="Stroika S."/>
            <person name="Kucerova Z."/>
            <person name="Roache K.F."/>
            <person name="Sabol A.L."/>
            <person name="Besser J."/>
            <person name="Gerner-Smidt P."/>
        </authorList>
    </citation>
    <scope>NUCLEOTIDE SEQUENCE [LARGE SCALE GENOMIC DNA]</scope>
    <source>
        <strain evidence="1 2">PNUSAL000134</strain>
    </source>
</reference>
<organism evidence="1 2">
    <name type="scientific">Listeria monocytogenes</name>
    <dbReference type="NCBI Taxonomy" id="1639"/>
    <lineage>
        <taxon>Bacteria</taxon>
        <taxon>Bacillati</taxon>
        <taxon>Bacillota</taxon>
        <taxon>Bacilli</taxon>
        <taxon>Bacillales</taxon>
        <taxon>Listeriaceae</taxon>
        <taxon>Listeria</taxon>
    </lineage>
</organism>
<proteinExistence type="predicted"/>
<comment type="caution">
    <text evidence="1">The sequence shown here is derived from an EMBL/GenBank/DDBJ whole genome shotgun (WGS) entry which is preliminary data.</text>
</comment>